<dbReference type="EMBL" id="KZ293648">
    <property type="protein sequence ID" value="PBK98514.1"/>
    <property type="molecule type" value="Genomic_DNA"/>
</dbReference>
<evidence type="ECO:0000256" key="3">
    <source>
        <dbReference type="ARBA" id="ARBA00023242"/>
    </source>
</evidence>
<evidence type="ECO:0000256" key="2">
    <source>
        <dbReference type="ARBA" id="ARBA00022491"/>
    </source>
</evidence>
<dbReference type="PROSITE" id="PS51477">
    <property type="entry name" value="PAH"/>
    <property type="match status" value="1"/>
</dbReference>
<name>A0A2H3DXC0_ARMGA</name>
<evidence type="ECO:0000256" key="1">
    <source>
        <dbReference type="ARBA" id="ARBA00004123"/>
    </source>
</evidence>
<accession>A0A2H3DXC0</accession>
<dbReference type="Gene3D" id="1.20.1160.11">
    <property type="entry name" value="Paired amphipathic helix"/>
    <property type="match status" value="1"/>
</dbReference>
<organism evidence="5 6">
    <name type="scientific">Armillaria gallica</name>
    <name type="common">Bulbous honey fungus</name>
    <name type="synonym">Armillaria bulbosa</name>
    <dbReference type="NCBI Taxonomy" id="47427"/>
    <lineage>
        <taxon>Eukaryota</taxon>
        <taxon>Fungi</taxon>
        <taxon>Dikarya</taxon>
        <taxon>Basidiomycota</taxon>
        <taxon>Agaricomycotina</taxon>
        <taxon>Agaricomycetes</taxon>
        <taxon>Agaricomycetidae</taxon>
        <taxon>Agaricales</taxon>
        <taxon>Marasmiineae</taxon>
        <taxon>Physalacriaceae</taxon>
        <taxon>Armillaria</taxon>
    </lineage>
</organism>
<evidence type="ECO:0008006" key="7">
    <source>
        <dbReference type="Google" id="ProtNLM"/>
    </source>
</evidence>
<dbReference type="InterPro" id="IPR036600">
    <property type="entry name" value="PAH_sf"/>
</dbReference>
<dbReference type="PANTHER" id="PTHR12346">
    <property type="entry name" value="SIN3B-RELATED"/>
    <property type="match status" value="1"/>
</dbReference>
<keyword evidence="6" id="KW-1185">Reference proteome</keyword>
<reference evidence="6" key="1">
    <citation type="journal article" date="2017" name="Nat. Ecol. Evol.">
        <title>Genome expansion and lineage-specific genetic innovations in the forest pathogenic fungi Armillaria.</title>
        <authorList>
            <person name="Sipos G."/>
            <person name="Prasanna A.N."/>
            <person name="Walter M.C."/>
            <person name="O'Connor E."/>
            <person name="Balint B."/>
            <person name="Krizsan K."/>
            <person name="Kiss B."/>
            <person name="Hess J."/>
            <person name="Varga T."/>
            <person name="Slot J."/>
            <person name="Riley R."/>
            <person name="Boka B."/>
            <person name="Rigling D."/>
            <person name="Barry K."/>
            <person name="Lee J."/>
            <person name="Mihaltcheva S."/>
            <person name="LaButti K."/>
            <person name="Lipzen A."/>
            <person name="Waldron R."/>
            <person name="Moloney N.M."/>
            <person name="Sperisen C."/>
            <person name="Kredics L."/>
            <person name="Vagvoelgyi C."/>
            <person name="Patrignani A."/>
            <person name="Fitzpatrick D."/>
            <person name="Nagy I."/>
            <person name="Doyle S."/>
            <person name="Anderson J.B."/>
            <person name="Grigoriev I.V."/>
            <person name="Gueldener U."/>
            <person name="Muensterkoetter M."/>
            <person name="Nagy L.G."/>
        </authorList>
    </citation>
    <scope>NUCLEOTIDE SEQUENCE [LARGE SCALE GENOMIC DNA]</scope>
    <source>
        <strain evidence="6">Ar21-2</strain>
    </source>
</reference>
<dbReference type="InParanoid" id="A0A2H3DXC0"/>
<dbReference type="GO" id="GO:0070822">
    <property type="term" value="C:Sin3-type complex"/>
    <property type="evidence" value="ECO:0007669"/>
    <property type="project" value="TreeGrafter"/>
</dbReference>
<keyword evidence="3 4" id="KW-0539">Nucleus</keyword>
<dbReference type="STRING" id="47427.A0A2H3DXC0"/>
<dbReference type="SUPFAM" id="SSF47762">
    <property type="entry name" value="PAH2 domain"/>
    <property type="match status" value="1"/>
</dbReference>
<gene>
    <name evidence="5" type="ORF">ARMGADRAFT_579337</name>
</gene>
<sequence>MQTQAAGPQESLHKVDQHKDHHIFDLVTPRSRPPRGLNFTDILNYMDAFKVQFQDKPKVYNGFLAIMRDFENQISDTPGIIQQISRLFHEEPGLVRAFNMFLPAGYRIDIFPQFWNFQHAATPRHILRTQAQAGDARLVSSDEAG</sequence>
<dbReference type="GO" id="GO:0000122">
    <property type="term" value="P:negative regulation of transcription by RNA polymerase II"/>
    <property type="evidence" value="ECO:0007669"/>
    <property type="project" value="TreeGrafter"/>
</dbReference>
<evidence type="ECO:0000256" key="4">
    <source>
        <dbReference type="PROSITE-ProRule" id="PRU00810"/>
    </source>
</evidence>
<evidence type="ECO:0000313" key="6">
    <source>
        <dbReference type="Proteomes" id="UP000217790"/>
    </source>
</evidence>
<evidence type="ECO:0000313" key="5">
    <source>
        <dbReference type="EMBL" id="PBK98514.1"/>
    </source>
</evidence>
<dbReference type="Pfam" id="PF02671">
    <property type="entry name" value="PAH"/>
    <property type="match status" value="1"/>
</dbReference>
<dbReference type="PANTHER" id="PTHR12346:SF0">
    <property type="entry name" value="SIN3A, ISOFORM G"/>
    <property type="match status" value="1"/>
</dbReference>
<dbReference type="AlphaFoldDB" id="A0A2H3DXC0"/>
<dbReference type="FunFam" id="1.20.1160.11:FF:000001">
    <property type="entry name" value="Paired amphipathic helix protein Sin3"/>
    <property type="match status" value="1"/>
</dbReference>
<dbReference type="OrthoDB" id="10265969at2759"/>
<keyword evidence="2" id="KW-0678">Repressor</keyword>
<dbReference type="InterPro" id="IPR039774">
    <property type="entry name" value="Sin3-like"/>
</dbReference>
<comment type="subcellular location">
    <subcellularLocation>
        <location evidence="1 4">Nucleus</location>
    </subcellularLocation>
</comment>
<dbReference type="GO" id="GO:0003714">
    <property type="term" value="F:transcription corepressor activity"/>
    <property type="evidence" value="ECO:0007669"/>
    <property type="project" value="InterPro"/>
</dbReference>
<dbReference type="InterPro" id="IPR003822">
    <property type="entry name" value="PAH"/>
</dbReference>
<dbReference type="Proteomes" id="UP000217790">
    <property type="component" value="Unassembled WGS sequence"/>
</dbReference>
<proteinExistence type="predicted"/>
<protein>
    <recommendedName>
        <fullName evidence="7">PAH2 domain-containing protein</fullName>
    </recommendedName>
</protein>